<feature type="domain" description="Metalloprotease TldD/E C-terminal" evidence="4">
    <location>
        <begin position="238"/>
        <end position="445"/>
    </location>
</feature>
<proteinExistence type="inferred from homology"/>
<dbReference type="InterPro" id="IPR002510">
    <property type="entry name" value="Metalloprtase-TldD/E_N"/>
</dbReference>
<accession>C5WDL2</accession>
<dbReference type="EMBL" id="AP010872">
    <property type="protein sequence ID" value="BAH83418.1"/>
    <property type="molecule type" value="Genomic_DNA"/>
</dbReference>
<sequence length="446" mass="48324">MNSFTQVAEQRKLLEEAVKQALELAQVNAVSIEVGVSKTTGINVSTRYGIAENIEFNNDGVLGITVYKNNCKGSASSNDISYPAINRTLQAAIDIACSTSPDIFSGLAEANLLAYEAPELDLYHPWLGEISEAIELAACAEQTALKSDKRIINTEGGNFSSHVNIKAFGNSHGMLQSYCSSNHVISSCVIAKGKVGMERDYAYTISRVIDELKSPQWVGTECAQRAISRLEARKLTTMKSPVVFSAEVAPSLFGHLTAAISGNSVYHKSTLLLDSLKKQIMPAWLNITEKPHIYRGLASVPFDAEGVLTQRRSIVKNGILQTWILASYAARKLNLHSTGHAGGISNWFVSGPEYSLKDILGQMNTGLLVTELLGQGVNIITGDYSRGAAGFWVEKGEIQYAVNEITIVGNLREMWSSIAMIGNDIETRSNIQCGSVLIPEMNIAGN</sequence>
<comment type="function">
    <text evidence="2">Metalloprotease involved in CcdA degradation. Suppresses the inhibitory activity of the carbon storage regulator (CsrA).</text>
</comment>
<feature type="domain" description="Metalloprotease TldD/E N-terminal" evidence="3">
    <location>
        <begin position="33"/>
        <end position="96"/>
    </location>
</feature>
<dbReference type="OrthoDB" id="9803618at2"/>
<dbReference type="Pfam" id="PF01523">
    <property type="entry name" value="PmbA_TldD_1st"/>
    <property type="match status" value="1"/>
</dbReference>
<dbReference type="RefSeq" id="WP_041069788.1">
    <property type="nucleotide sequence ID" value="NZ_AP010872.1"/>
</dbReference>
<dbReference type="InterPro" id="IPR045570">
    <property type="entry name" value="Metalloprtase-TldD/E_cen_dom"/>
</dbReference>
<dbReference type="PANTHER" id="PTHR43421">
    <property type="entry name" value="METALLOPROTEASE PMBA"/>
    <property type="match status" value="1"/>
</dbReference>
<dbReference type="Gene3D" id="3.30.2290.10">
    <property type="entry name" value="PmbA/TldD superfamily"/>
    <property type="match status" value="1"/>
</dbReference>
<dbReference type="GO" id="GO:0006508">
    <property type="term" value="P:proteolysis"/>
    <property type="evidence" value="ECO:0007669"/>
    <property type="project" value="InterPro"/>
</dbReference>
<dbReference type="Proteomes" id="UP000061704">
    <property type="component" value="Chromosome"/>
</dbReference>
<dbReference type="PANTHER" id="PTHR43421:SF1">
    <property type="entry name" value="METALLOPROTEASE PMBA"/>
    <property type="match status" value="1"/>
</dbReference>
<evidence type="ECO:0000259" key="5">
    <source>
        <dbReference type="Pfam" id="PF19290"/>
    </source>
</evidence>
<evidence type="ECO:0000313" key="7">
    <source>
        <dbReference type="Proteomes" id="UP000061704"/>
    </source>
</evidence>
<dbReference type="AlphaFoldDB" id="C5WDL2"/>
<dbReference type="GO" id="GO:0008237">
    <property type="term" value="F:metallopeptidase activity"/>
    <property type="evidence" value="ECO:0007669"/>
    <property type="project" value="InterPro"/>
</dbReference>
<dbReference type="HOGENOM" id="CLU_026425_0_0_6"/>
<organism evidence="6 7">
    <name type="scientific">Candidatus Ishikawaella capsulata Mpkobe</name>
    <dbReference type="NCBI Taxonomy" id="476281"/>
    <lineage>
        <taxon>Bacteria</taxon>
        <taxon>Pseudomonadati</taxon>
        <taxon>Pseudomonadota</taxon>
        <taxon>Gammaproteobacteria</taxon>
        <taxon>Enterobacterales</taxon>
        <taxon>Enterobacteriaceae</taxon>
        <taxon>Candidatus Ishikawella</taxon>
    </lineage>
</organism>
<protein>
    <submittedName>
        <fullName evidence="6">Predicted peptidase</fullName>
    </submittedName>
</protein>
<dbReference type="InterPro" id="IPR047657">
    <property type="entry name" value="PmbA"/>
</dbReference>
<dbReference type="KEGG" id="icp:ICMP_577"/>
<reference evidence="6 7" key="1">
    <citation type="journal article" date="2011" name="Genome Biol. Evol.">
        <title>Reductive evolution of bacterial genome in insect gut environment.</title>
        <authorList>
            <person name="Nikoh N."/>
            <person name="Hosokawa T."/>
            <person name="Ohshima K."/>
            <person name="Hattori M."/>
            <person name="Fukatsu T."/>
        </authorList>
    </citation>
    <scope>NUCLEOTIDE SEQUENCE [LARGE SCALE GENOMIC DNA]</scope>
    <source>
        <strain evidence="6 7">Mpkobe</strain>
    </source>
</reference>
<dbReference type="Pfam" id="PF19290">
    <property type="entry name" value="PmbA_TldD_2nd"/>
    <property type="match status" value="1"/>
</dbReference>
<dbReference type="NCBIfam" id="NF008268">
    <property type="entry name" value="PRK11040.1"/>
    <property type="match status" value="1"/>
</dbReference>
<evidence type="ECO:0000256" key="2">
    <source>
        <dbReference type="ARBA" id="ARBA00025682"/>
    </source>
</evidence>
<evidence type="ECO:0000256" key="1">
    <source>
        <dbReference type="ARBA" id="ARBA00005836"/>
    </source>
</evidence>
<dbReference type="InterPro" id="IPR036059">
    <property type="entry name" value="TldD/PmbA_sf"/>
</dbReference>
<evidence type="ECO:0000313" key="6">
    <source>
        <dbReference type="EMBL" id="BAH83418.1"/>
    </source>
</evidence>
<dbReference type="GO" id="GO:0005829">
    <property type="term" value="C:cytosol"/>
    <property type="evidence" value="ECO:0007669"/>
    <property type="project" value="TreeGrafter"/>
</dbReference>
<comment type="similarity">
    <text evidence="1">Belongs to the peptidase U62 family.</text>
</comment>
<dbReference type="SUPFAM" id="SSF111283">
    <property type="entry name" value="Putative modulator of DNA gyrase, PmbA/TldD"/>
    <property type="match status" value="1"/>
</dbReference>
<dbReference type="InterPro" id="IPR035068">
    <property type="entry name" value="TldD/PmbA_N"/>
</dbReference>
<feature type="domain" description="Metalloprotease TldD/E central" evidence="5">
    <location>
        <begin position="129"/>
        <end position="230"/>
    </location>
</feature>
<keyword evidence="7" id="KW-1185">Reference proteome</keyword>
<name>C5WDL2_9ENTR</name>
<dbReference type="STRING" id="476281.ICMP_577"/>
<evidence type="ECO:0000259" key="3">
    <source>
        <dbReference type="Pfam" id="PF01523"/>
    </source>
</evidence>
<dbReference type="InterPro" id="IPR045569">
    <property type="entry name" value="Metalloprtase-TldD/E_C"/>
</dbReference>
<gene>
    <name evidence="6" type="primary">pmbA</name>
    <name evidence="6" type="ORF">ICMP_577</name>
</gene>
<evidence type="ECO:0000259" key="4">
    <source>
        <dbReference type="Pfam" id="PF19289"/>
    </source>
</evidence>
<dbReference type="Pfam" id="PF19289">
    <property type="entry name" value="PmbA_TldD_3rd"/>
    <property type="match status" value="1"/>
</dbReference>